<dbReference type="AlphaFoldDB" id="A0A9X1NDW4"/>
<dbReference type="GO" id="GO:0003700">
    <property type="term" value="F:DNA-binding transcription factor activity"/>
    <property type="evidence" value="ECO:0007669"/>
    <property type="project" value="InterPro"/>
</dbReference>
<keyword evidence="3" id="KW-1185">Reference proteome</keyword>
<evidence type="ECO:0000259" key="1">
    <source>
        <dbReference type="SMART" id="SM00347"/>
    </source>
</evidence>
<comment type="caution">
    <text evidence="2">The sequence shown here is derived from an EMBL/GenBank/DDBJ whole genome shotgun (WGS) entry which is preliminary data.</text>
</comment>
<organism evidence="2 3">
    <name type="scientific">Kineosporia babensis</name>
    <dbReference type="NCBI Taxonomy" id="499548"/>
    <lineage>
        <taxon>Bacteria</taxon>
        <taxon>Bacillati</taxon>
        <taxon>Actinomycetota</taxon>
        <taxon>Actinomycetes</taxon>
        <taxon>Kineosporiales</taxon>
        <taxon>Kineosporiaceae</taxon>
        <taxon>Kineosporia</taxon>
    </lineage>
</organism>
<dbReference type="Pfam" id="PF12802">
    <property type="entry name" value="MarR_2"/>
    <property type="match status" value="1"/>
</dbReference>
<feature type="domain" description="HTH marR-type" evidence="1">
    <location>
        <begin position="26"/>
        <end position="128"/>
    </location>
</feature>
<name>A0A9X1NDW4_9ACTN</name>
<dbReference type="PANTHER" id="PTHR33164:SF106">
    <property type="entry name" value="TRANSCRIPTIONAL REGULATORY PROTEIN"/>
    <property type="match status" value="1"/>
</dbReference>
<gene>
    <name evidence="2" type="ORF">LR394_13680</name>
</gene>
<evidence type="ECO:0000313" key="2">
    <source>
        <dbReference type="EMBL" id="MCD5311956.1"/>
    </source>
</evidence>
<dbReference type="InterPro" id="IPR036390">
    <property type="entry name" value="WH_DNA-bd_sf"/>
</dbReference>
<dbReference type="GO" id="GO:0006950">
    <property type="term" value="P:response to stress"/>
    <property type="evidence" value="ECO:0007669"/>
    <property type="project" value="TreeGrafter"/>
</dbReference>
<dbReference type="Gene3D" id="1.10.10.10">
    <property type="entry name" value="Winged helix-like DNA-binding domain superfamily/Winged helix DNA-binding domain"/>
    <property type="match status" value="1"/>
</dbReference>
<dbReference type="InterPro" id="IPR039422">
    <property type="entry name" value="MarR/SlyA-like"/>
</dbReference>
<protein>
    <submittedName>
        <fullName evidence="2">MarR family transcriptional regulator</fullName>
    </submittedName>
</protein>
<dbReference type="SUPFAM" id="SSF46785">
    <property type="entry name" value="Winged helix' DNA-binding domain"/>
    <property type="match status" value="1"/>
</dbReference>
<sequence>MEQAERIVAGLSAYGAAQSELGRVFARRMGMHLTDSAAVVEILRAEERGAPLTPARLGERIGLTSGATSILLNRLESAGHITRERGHADRRLVTLRSAPAVHTDANAFFSPLAEQLNAILQNCTAEQLDLLEDVLEQFRDATETYVREEDPQ</sequence>
<dbReference type="RefSeq" id="WP_231441682.1">
    <property type="nucleotide sequence ID" value="NZ_JAJOMB010000006.1"/>
</dbReference>
<dbReference type="PANTHER" id="PTHR33164">
    <property type="entry name" value="TRANSCRIPTIONAL REGULATOR, MARR FAMILY"/>
    <property type="match status" value="1"/>
</dbReference>
<accession>A0A9X1NDW4</accession>
<dbReference type="Proteomes" id="UP001138997">
    <property type="component" value="Unassembled WGS sequence"/>
</dbReference>
<dbReference type="EMBL" id="JAJOMB010000006">
    <property type="protein sequence ID" value="MCD5311956.1"/>
    <property type="molecule type" value="Genomic_DNA"/>
</dbReference>
<dbReference type="InterPro" id="IPR036388">
    <property type="entry name" value="WH-like_DNA-bd_sf"/>
</dbReference>
<proteinExistence type="predicted"/>
<reference evidence="2" key="1">
    <citation type="submission" date="2021-11" db="EMBL/GenBank/DDBJ databases">
        <title>Streptomyces corallinus and Kineosporia corallina sp. nov., two new coral-derived marine actinobacteria.</title>
        <authorList>
            <person name="Buangrab K."/>
            <person name="Sutthacheep M."/>
            <person name="Yeemin T."/>
            <person name="Harunari E."/>
            <person name="Igarashi Y."/>
            <person name="Sripreechasak P."/>
            <person name="Kanchanasin P."/>
            <person name="Tanasupawat S."/>
            <person name="Phongsopitanun W."/>
        </authorList>
    </citation>
    <scope>NUCLEOTIDE SEQUENCE</scope>
    <source>
        <strain evidence="2">JCM 31032</strain>
    </source>
</reference>
<dbReference type="SMART" id="SM00347">
    <property type="entry name" value="HTH_MARR"/>
    <property type="match status" value="1"/>
</dbReference>
<dbReference type="InterPro" id="IPR000835">
    <property type="entry name" value="HTH_MarR-typ"/>
</dbReference>
<evidence type="ECO:0000313" key="3">
    <source>
        <dbReference type="Proteomes" id="UP001138997"/>
    </source>
</evidence>